<comment type="caution">
    <text evidence="2">The sequence shown here is derived from an EMBL/GenBank/DDBJ whole genome shotgun (WGS) entry which is preliminary data.</text>
</comment>
<feature type="compositionally biased region" description="Polar residues" evidence="1">
    <location>
        <begin position="202"/>
        <end position="212"/>
    </location>
</feature>
<gene>
    <name evidence="2" type="ORF">C2S53_007076</name>
</gene>
<keyword evidence="3" id="KW-1185">Reference proteome</keyword>
<accession>A0AAD4INN9</accession>
<evidence type="ECO:0000313" key="2">
    <source>
        <dbReference type="EMBL" id="KAH6755950.1"/>
    </source>
</evidence>
<evidence type="ECO:0000313" key="3">
    <source>
        <dbReference type="Proteomes" id="UP001190926"/>
    </source>
</evidence>
<dbReference type="Proteomes" id="UP001190926">
    <property type="component" value="Unassembled WGS sequence"/>
</dbReference>
<reference evidence="2 3" key="1">
    <citation type="journal article" date="2021" name="Nat. Commun.">
        <title>Incipient diploidization of the medicinal plant Perilla within 10,000 years.</title>
        <authorList>
            <person name="Zhang Y."/>
            <person name="Shen Q."/>
            <person name="Leng L."/>
            <person name="Zhang D."/>
            <person name="Chen S."/>
            <person name="Shi Y."/>
            <person name="Ning Z."/>
            <person name="Chen S."/>
        </authorList>
    </citation>
    <scope>NUCLEOTIDE SEQUENCE [LARGE SCALE GENOMIC DNA]</scope>
    <source>
        <strain evidence="3">cv. PC099</strain>
    </source>
</reference>
<proteinExistence type="predicted"/>
<organism evidence="2 3">
    <name type="scientific">Perilla frutescens var. hirtella</name>
    <name type="common">Perilla citriodora</name>
    <name type="synonym">Perilla setoyensis</name>
    <dbReference type="NCBI Taxonomy" id="608512"/>
    <lineage>
        <taxon>Eukaryota</taxon>
        <taxon>Viridiplantae</taxon>
        <taxon>Streptophyta</taxon>
        <taxon>Embryophyta</taxon>
        <taxon>Tracheophyta</taxon>
        <taxon>Spermatophyta</taxon>
        <taxon>Magnoliopsida</taxon>
        <taxon>eudicotyledons</taxon>
        <taxon>Gunneridae</taxon>
        <taxon>Pentapetalae</taxon>
        <taxon>asterids</taxon>
        <taxon>lamiids</taxon>
        <taxon>Lamiales</taxon>
        <taxon>Lamiaceae</taxon>
        <taxon>Nepetoideae</taxon>
        <taxon>Elsholtzieae</taxon>
        <taxon>Perilla</taxon>
    </lineage>
</organism>
<name>A0AAD4INN9_PERFH</name>
<sequence>MNCDSSEQGRSTETDTTLEDSYLNSACDFDRDFHPVALFPKWSTSRMPYNPSSSKPCYLHSIALRYIHKFLAFTFSGCKDGANVLNKVEFFFLWCMKEKKKVNLECWLAEQFSNAQAKGRKLILGSLITHLAISLGVFTLENHHLHKACAMYLLDLDYLEVMGMISRVDGRITYPQILKPSRRRLYRSDVAQEDEDLHHSEASSSSTQRIEA</sequence>
<protein>
    <submittedName>
        <fullName evidence="2">Uncharacterized protein</fullName>
    </submittedName>
</protein>
<dbReference type="EMBL" id="SDAM02029574">
    <property type="protein sequence ID" value="KAH6755950.1"/>
    <property type="molecule type" value="Genomic_DNA"/>
</dbReference>
<evidence type="ECO:0000256" key="1">
    <source>
        <dbReference type="SAM" id="MobiDB-lite"/>
    </source>
</evidence>
<dbReference type="AlphaFoldDB" id="A0AAD4INN9"/>
<feature type="region of interest" description="Disordered" evidence="1">
    <location>
        <begin position="192"/>
        <end position="212"/>
    </location>
</feature>